<comment type="caution">
    <text evidence="9">The sequence shown here is derived from an EMBL/GenBank/DDBJ whole genome shotgun (WGS) entry which is preliminary data.</text>
</comment>
<evidence type="ECO:0000259" key="8">
    <source>
        <dbReference type="PROSITE" id="PS51032"/>
    </source>
</evidence>
<keyword evidence="6" id="KW-0539">Nucleus</keyword>
<dbReference type="SUPFAM" id="SSF54171">
    <property type="entry name" value="DNA-binding domain"/>
    <property type="match status" value="1"/>
</dbReference>
<keyword evidence="5" id="KW-0804">Transcription</keyword>
<evidence type="ECO:0000256" key="4">
    <source>
        <dbReference type="ARBA" id="ARBA00023125"/>
    </source>
</evidence>
<dbReference type="Gene3D" id="3.30.730.10">
    <property type="entry name" value="AP2/ERF domain"/>
    <property type="match status" value="1"/>
</dbReference>
<proteinExistence type="predicted"/>
<dbReference type="InterPro" id="IPR016177">
    <property type="entry name" value="DNA-bd_dom_sf"/>
</dbReference>
<keyword evidence="10" id="KW-1185">Reference proteome</keyword>
<evidence type="ECO:0000313" key="10">
    <source>
        <dbReference type="Proteomes" id="UP001472677"/>
    </source>
</evidence>
<dbReference type="PANTHER" id="PTHR31677:SF49">
    <property type="entry name" value="ETHYLENE-RESPONSIVE TRANSCRIPTION FACTOR ERF086"/>
    <property type="match status" value="1"/>
</dbReference>
<feature type="region of interest" description="Disordered" evidence="7">
    <location>
        <begin position="126"/>
        <end position="147"/>
    </location>
</feature>
<dbReference type="Pfam" id="PF00847">
    <property type="entry name" value="AP2"/>
    <property type="match status" value="1"/>
</dbReference>
<keyword evidence="3" id="KW-0805">Transcription regulation</keyword>
<gene>
    <name evidence="9" type="ORF">V6N12_033596</name>
</gene>
<dbReference type="InterPro" id="IPR036955">
    <property type="entry name" value="AP2/ERF_dom_sf"/>
</dbReference>
<dbReference type="Proteomes" id="UP001472677">
    <property type="component" value="Unassembled WGS sequence"/>
</dbReference>
<dbReference type="PROSITE" id="PS51032">
    <property type="entry name" value="AP2_ERF"/>
    <property type="match status" value="1"/>
</dbReference>
<name>A0ABR2BW27_9ROSI</name>
<sequence length="285" mass="31132">MDMSTSKTYEAIETQAGFALLQRNTAPAQPGERRGRRKQVEPGRFLGVRRRPWGRYAAEIRDPTTKERHWLGTFDTAQEAALAYDRAALSMKGAQARTNFVYSNSNTAADLLQGAFVPTSYQFQPTAQQNNNGGGGGGREITTAPTPYGSVEENSFFSADQSSNSGYLSCIVPDNCLRPPPTPTGSCSSHVPNICNASLNQNPTESQSFSDNYGQGFLWNVDMQQQSSWGMMDSNELSAIINNPSPSMVEDGNMGGFYDNMMVPQSQTSSMPPFSDVVDFGYSLF</sequence>
<dbReference type="SMART" id="SM00380">
    <property type="entry name" value="AP2"/>
    <property type="match status" value="1"/>
</dbReference>
<dbReference type="PANTHER" id="PTHR31677">
    <property type="entry name" value="AP2 DOMAIN CLASS TRANSCRIPTION FACTOR"/>
    <property type="match status" value="1"/>
</dbReference>
<evidence type="ECO:0000313" key="9">
    <source>
        <dbReference type="EMBL" id="KAK8511319.1"/>
    </source>
</evidence>
<dbReference type="InterPro" id="IPR001471">
    <property type="entry name" value="AP2/ERF_dom"/>
</dbReference>
<keyword evidence="4" id="KW-0238">DNA-binding</keyword>
<dbReference type="PRINTS" id="PR00367">
    <property type="entry name" value="ETHRSPELEMNT"/>
</dbReference>
<keyword evidence="2" id="KW-0936">Ethylene signaling pathway</keyword>
<comment type="subcellular location">
    <subcellularLocation>
        <location evidence="1">Nucleus</location>
    </subcellularLocation>
</comment>
<feature type="region of interest" description="Disordered" evidence="7">
    <location>
        <begin position="21"/>
        <end position="43"/>
    </location>
</feature>
<organism evidence="9 10">
    <name type="scientific">Hibiscus sabdariffa</name>
    <name type="common">roselle</name>
    <dbReference type="NCBI Taxonomy" id="183260"/>
    <lineage>
        <taxon>Eukaryota</taxon>
        <taxon>Viridiplantae</taxon>
        <taxon>Streptophyta</taxon>
        <taxon>Embryophyta</taxon>
        <taxon>Tracheophyta</taxon>
        <taxon>Spermatophyta</taxon>
        <taxon>Magnoliopsida</taxon>
        <taxon>eudicotyledons</taxon>
        <taxon>Gunneridae</taxon>
        <taxon>Pentapetalae</taxon>
        <taxon>rosids</taxon>
        <taxon>malvids</taxon>
        <taxon>Malvales</taxon>
        <taxon>Malvaceae</taxon>
        <taxon>Malvoideae</taxon>
        <taxon>Hibiscus</taxon>
    </lineage>
</organism>
<reference evidence="9 10" key="1">
    <citation type="journal article" date="2024" name="G3 (Bethesda)">
        <title>Genome assembly of Hibiscus sabdariffa L. provides insights into metabolisms of medicinal natural products.</title>
        <authorList>
            <person name="Kim T."/>
        </authorList>
    </citation>
    <scope>NUCLEOTIDE SEQUENCE [LARGE SCALE GENOMIC DNA]</scope>
    <source>
        <strain evidence="9">TK-2024</strain>
        <tissue evidence="9">Old leaves</tissue>
    </source>
</reference>
<evidence type="ECO:0000256" key="2">
    <source>
        <dbReference type="ARBA" id="ARBA00022745"/>
    </source>
</evidence>
<dbReference type="EMBL" id="JBBPBM010000079">
    <property type="protein sequence ID" value="KAK8511319.1"/>
    <property type="molecule type" value="Genomic_DNA"/>
</dbReference>
<dbReference type="CDD" id="cd00018">
    <property type="entry name" value="AP2"/>
    <property type="match status" value="1"/>
</dbReference>
<evidence type="ECO:0000256" key="3">
    <source>
        <dbReference type="ARBA" id="ARBA00023015"/>
    </source>
</evidence>
<evidence type="ECO:0000256" key="1">
    <source>
        <dbReference type="ARBA" id="ARBA00004123"/>
    </source>
</evidence>
<evidence type="ECO:0000256" key="6">
    <source>
        <dbReference type="ARBA" id="ARBA00023242"/>
    </source>
</evidence>
<protein>
    <recommendedName>
        <fullName evidence="8">AP2/ERF domain-containing protein</fullName>
    </recommendedName>
</protein>
<evidence type="ECO:0000256" key="5">
    <source>
        <dbReference type="ARBA" id="ARBA00023163"/>
    </source>
</evidence>
<accession>A0ABR2BW27</accession>
<evidence type="ECO:0000256" key="7">
    <source>
        <dbReference type="SAM" id="MobiDB-lite"/>
    </source>
</evidence>
<feature type="domain" description="AP2/ERF" evidence="8">
    <location>
        <begin position="44"/>
        <end position="101"/>
    </location>
</feature>